<dbReference type="OrthoDB" id="2306007at2759"/>
<dbReference type="Proteomes" id="UP001165082">
    <property type="component" value="Unassembled WGS sequence"/>
</dbReference>
<feature type="non-terminal residue" evidence="2">
    <location>
        <position position="1"/>
    </location>
</feature>
<protein>
    <recommendedName>
        <fullName evidence="1">DUF6817 domain-containing protein</fullName>
    </recommendedName>
</protein>
<dbReference type="InterPro" id="IPR049202">
    <property type="entry name" value="DUF6817"/>
</dbReference>
<evidence type="ECO:0000259" key="1">
    <source>
        <dbReference type="Pfam" id="PF20680"/>
    </source>
</evidence>
<reference evidence="2" key="1">
    <citation type="submission" date="2022-07" db="EMBL/GenBank/DDBJ databases">
        <title>Genome analysis of Parmales, a sister group of diatoms, reveals the evolutionary specialization of diatoms from phago-mixotrophs to photoautotrophs.</title>
        <authorList>
            <person name="Ban H."/>
            <person name="Sato S."/>
            <person name="Yoshikawa S."/>
            <person name="Kazumasa Y."/>
            <person name="Nakamura Y."/>
            <person name="Ichinomiya M."/>
            <person name="Saitoh K."/>
            <person name="Sato N."/>
            <person name="Blanc-Mathieu R."/>
            <person name="Endo H."/>
            <person name="Kuwata A."/>
            <person name="Ogata H."/>
        </authorList>
    </citation>
    <scope>NUCLEOTIDE SEQUENCE</scope>
</reference>
<accession>A0A9W6ZW94</accession>
<sequence>HTGDTDFASHLSGVASLLSGWSSPPHLVKAGMFHSLYGTEGFQGHKVPWSERPKVKRGIGEEAERLAFWFCVADRQSVDSAVRSALLGGGPPAGGGGGA</sequence>
<name>A0A9W6ZW94_9STRA</name>
<keyword evidence="3" id="KW-1185">Reference proteome</keyword>
<gene>
    <name evidence="2" type="ORF">TrRE_jg2682</name>
</gene>
<organism evidence="2 3">
    <name type="scientific">Triparma retinervis</name>
    <dbReference type="NCBI Taxonomy" id="2557542"/>
    <lineage>
        <taxon>Eukaryota</taxon>
        <taxon>Sar</taxon>
        <taxon>Stramenopiles</taxon>
        <taxon>Ochrophyta</taxon>
        <taxon>Bolidophyceae</taxon>
        <taxon>Parmales</taxon>
        <taxon>Triparmaceae</taxon>
        <taxon>Triparma</taxon>
    </lineage>
</organism>
<proteinExistence type="predicted"/>
<feature type="domain" description="DUF6817" evidence="1">
    <location>
        <begin position="5"/>
        <end position="75"/>
    </location>
</feature>
<comment type="caution">
    <text evidence="2">The sequence shown here is derived from an EMBL/GenBank/DDBJ whole genome shotgun (WGS) entry which is preliminary data.</text>
</comment>
<evidence type="ECO:0000313" key="3">
    <source>
        <dbReference type="Proteomes" id="UP001165082"/>
    </source>
</evidence>
<evidence type="ECO:0000313" key="2">
    <source>
        <dbReference type="EMBL" id="GMH57055.1"/>
    </source>
</evidence>
<dbReference type="EMBL" id="BRXZ01004911">
    <property type="protein sequence ID" value="GMH57055.1"/>
    <property type="molecule type" value="Genomic_DNA"/>
</dbReference>
<dbReference type="Pfam" id="PF20680">
    <property type="entry name" value="DUF6817"/>
    <property type="match status" value="1"/>
</dbReference>
<dbReference type="AlphaFoldDB" id="A0A9W6ZW94"/>
<feature type="non-terminal residue" evidence="2">
    <location>
        <position position="99"/>
    </location>
</feature>